<evidence type="ECO:0000256" key="2">
    <source>
        <dbReference type="PROSITE-ProRule" id="PRU00284"/>
    </source>
</evidence>
<feature type="transmembrane region" description="Helical" evidence="3">
    <location>
        <begin position="24"/>
        <end position="44"/>
    </location>
</feature>
<keyword evidence="6" id="KW-1185">Reference proteome</keyword>
<organism evidence="5 6">
    <name type="scientific">Heliobacterium chlorum</name>
    <dbReference type="NCBI Taxonomy" id="2698"/>
    <lineage>
        <taxon>Bacteria</taxon>
        <taxon>Bacillati</taxon>
        <taxon>Bacillota</taxon>
        <taxon>Clostridia</taxon>
        <taxon>Eubacteriales</taxon>
        <taxon>Heliobacteriaceae</taxon>
        <taxon>Heliobacterium</taxon>
    </lineage>
</organism>
<dbReference type="PANTHER" id="PTHR32089">
    <property type="entry name" value="METHYL-ACCEPTING CHEMOTAXIS PROTEIN MCPB"/>
    <property type="match status" value="1"/>
</dbReference>
<evidence type="ECO:0000256" key="3">
    <source>
        <dbReference type="SAM" id="Phobius"/>
    </source>
</evidence>
<dbReference type="Gene3D" id="1.10.287.950">
    <property type="entry name" value="Methyl-accepting chemotaxis protein"/>
    <property type="match status" value="1"/>
</dbReference>
<gene>
    <name evidence="5" type="ORF">H1S01_07790</name>
</gene>
<dbReference type="Pfam" id="PF00015">
    <property type="entry name" value="MCPsignal"/>
    <property type="match status" value="1"/>
</dbReference>
<keyword evidence="3" id="KW-0812">Transmembrane</keyword>
<keyword evidence="3" id="KW-1133">Transmembrane helix</keyword>
<evidence type="ECO:0000313" key="6">
    <source>
        <dbReference type="Proteomes" id="UP000617402"/>
    </source>
</evidence>
<keyword evidence="1 2" id="KW-0807">Transducer</keyword>
<dbReference type="InterPro" id="IPR004089">
    <property type="entry name" value="MCPsignal_dom"/>
</dbReference>
<dbReference type="SMART" id="SM00283">
    <property type="entry name" value="MA"/>
    <property type="match status" value="1"/>
</dbReference>
<protein>
    <recommendedName>
        <fullName evidence="4">Methyl-accepting transducer domain-containing protein</fullName>
    </recommendedName>
</protein>
<name>A0ABR7T0U2_HELCL</name>
<dbReference type="Proteomes" id="UP000617402">
    <property type="component" value="Unassembled WGS sequence"/>
</dbReference>
<accession>A0ABR7T0U2</accession>
<proteinExistence type="predicted"/>
<sequence>MIFSKLLDNPASRWLARQPFKRKFTAVAAVILIPATLATGVIFYEQTQNIAAYRRAEAGVQQILHFRELYNLIRDRRGTAPAERPALDEKVRQTIPTVDLSQPEWSSLKKDIQSLSKDADIDTHNAILSRFELMRMQIADKTGLWELGFTDLNYLVDSIARTLPKISEGVLLAQQYAAAGKATDAANIAKSAHEYLAIAKHGSEISHITTDWDSIDSCLTSYEQEKPIPIDKAMKAIRTLATAQMEALTQRFQNEITALEHNRLITLAALLSLTTIIAGSFLSLAQNIRQSTEIVVNAMNTAASGDFTFETHIEGENEFATISKGFSTANNALRGVFTDLQKLTHNIFDEMIHLRTAAADSQQASTSVNAMATGAKSAAEMSVQEMNAIKNAVHEIAEAISKAAQSATDLAQTSHNAKLSAQSGQSAMLDAISRTTELAEISKQIVTAVLQLVKHSDEIGAIANEVSYVASQTNLLALNAAIEAARAGEAGKGFSVVASEIRKLADTTTESAKRITNLVDAIRRDGATGSDHAATGATIVSRVTDAIQTADQSFTTVLSAVDQTATESQSIAAIAEQISASSQTAAASASDCESQTYYLQEEINSIVSASQNAEVIAQKLLKTAETVEKNAETIRGQVSRFKV</sequence>
<dbReference type="PROSITE" id="PS50111">
    <property type="entry name" value="CHEMOTAXIS_TRANSDUC_2"/>
    <property type="match status" value="1"/>
</dbReference>
<reference evidence="5 6" key="1">
    <citation type="submission" date="2020-07" db="EMBL/GenBank/DDBJ databases">
        <title>Draft whole-genome sequence of Heliobacterium chlorum DSM 3682, type strain.</title>
        <authorList>
            <person name="Kyndt J.A."/>
            <person name="Meyer T.E."/>
            <person name="Imhoff J.F."/>
        </authorList>
    </citation>
    <scope>NUCLEOTIDE SEQUENCE [LARGE SCALE GENOMIC DNA]</scope>
    <source>
        <strain evidence="5 6">DSM 3682</strain>
    </source>
</reference>
<dbReference type="RefSeq" id="WP_188039515.1">
    <property type="nucleotide sequence ID" value="NZ_JACVHF010000005.1"/>
</dbReference>
<dbReference type="EMBL" id="JACVHF010000005">
    <property type="protein sequence ID" value="MBC9784412.1"/>
    <property type="molecule type" value="Genomic_DNA"/>
</dbReference>
<evidence type="ECO:0000313" key="5">
    <source>
        <dbReference type="EMBL" id="MBC9784412.1"/>
    </source>
</evidence>
<feature type="transmembrane region" description="Helical" evidence="3">
    <location>
        <begin position="264"/>
        <end position="285"/>
    </location>
</feature>
<feature type="domain" description="Methyl-accepting transducer" evidence="4">
    <location>
        <begin position="357"/>
        <end position="593"/>
    </location>
</feature>
<comment type="caution">
    <text evidence="5">The sequence shown here is derived from an EMBL/GenBank/DDBJ whole genome shotgun (WGS) entry which is preliminary data.</text>
</comment>
<keyword evidence="3" id="KW-0472">Membrane</keyword>
<dbReference type="PANTHER" id="PTHR32089:SF112">
    <property type="entry name" value="LYSOZYME-LIKE PROTEIN-RELATED"/>
    <property type="match status" value="1"/>
</dbReference>
<evidence type="ECO:0000259" key="4">
    <source>
        <dbReference type="PROSITE" id="PS50111"/>
    </source>
</evidence>
<dbReference type="SUPFAM" id="SSF58104">
    <property type="entry name" value="Methyl-accepting chemotaxis protein (MCP) signaling domain"/>
    <property type="match status" value="1"/>
</dbReference>
<evidence type="ECO:0000256" key="1">
    <source>
        <dbReference type="ARBA" id="ARBA00023224"/>
    </source>
</evidence>